<evidence type="ECO:0000313" key="3">
    <source>
        <dbReference type="Proteomes" id="UP000185604"/>
    </source>
</evidence>
<reference evidence="2 4" key="2">
    <citation type="submission" date="2019-06" db="EMBL/GenBank/DDBJ databases">
        <title>Genome sequence analysis of &gt;100 Bacillus licheniformis strains suggests intrinsic resistance to this species.</title>
        <authorList>
            <person name="Wels M."/>
            <person name="Siezen R.J."/>
            <person name="Johansen E."/>
            <person name="Stuer-Lauridsen B."/>
            <person name="Bjerre K."/>
            <person name="Nielsen B.K.K."/>
        </authorList>
    </citation>
    <scope>NUCLEOTIDE SEQUENCE [LARGE SCALE GENOMIC DNA]</scope>
    <source>
        <strain evidence="2 4">BAC-15381</strain>
    </source>
</reference>
<accession>A0A6I7U6S1</accession>
<dbReference type="Proteomes" id="UP000429980">
    <property type="component" value="Unassembled WGS sequence"/>
</dbReference>
<organism evidence="1 3">
    <name type="scientific">Bacillus paralicheniformis</name>
    <dbReference type="NCBI Taxonomy" id="1648923"/>
    <lineage>
        <taxon>Bacteria</taxon>
        <taxon>Bacillati</taxon>
        <taxon>Bacillota</taxon>
        <taxon>Bacilli</taxon>
        <taxon>Bacillales</taxon>
        <taxon>Bacillaceae</taxon>
        <taxon>Bacillus</taxon>
    </lineage>
</organism>
<protein>
    <submittedName>
        <fullName evidence="1">Uncharacterized protein</fullName>
    </submittedName>
</protein>
<proteinExistence type="predicted"/>
<evidence type="ECO:0000313" key="2">
    <source>
        <dbReference type="EMBL" id="TWL44713.1"/>
    </source>
</evidence>
<keyword evidence="4" id="KW-1185">Reference proteome</keyword>
<dbReference type="AlphaFoldDB" id="A0A6I7U6S1"/>
<dbReference type="EMBL" id="LKPO01000021">
    <property type="protein sequence ID" value="OLF90182.1"/>
    <property type="molecule type" value="Genomic_DNA"/>
</dbReference>
<gene>
    <name evidence="1" type="ORF">B4121_3457</name>
    <name evidence="2" type="ORF">CHCC15381_2719</name>
</gene>
<evidence type="ECO:0000313" key="4">
    <source>
        <dbReference type="Proteomes" id="UP000429980"/>
    </source>
</evidence>
<reference evidence="1 3" key="1">
    <citation type="journal article" date="2016" name="Front. Microbiol.">
        <title>High-Level Heat Resistance of Spores of Bacillus amyloliquefaciens and Bacillus licheniformis Results from the Presence of a spoVA Operon in a Tn1546 Transposon.</title>
        <authorList>
            <person name="Berendsen E.M."/>
            <person name="Koning R.A."/>
            <person name="Boekhorst J."/>
            <person name="de Jong A."/>
            <person name="Kuipers O.P."/>
            <person name="Wells-Bennik M.H."/>
        </authorList>
    </citation>
    <scope>NUCLEOTIDE SEQUENCE [LARGE SCALE GENOMIC DNA]</scope>
    <source>
        <strain evidence="1 3">B4121</strain>
    </source>
</reference>
<name>A0A6I7U6S1_9BACI</name>
<sequence>MIPYSSRFKQNETNKYSCFSFFNHNLSYISSRLPLPSQSLSRRLFILFQA</sequence>
<comment type="caution">
    <text evidence="1">The sequence shown here is derived from an EMBL/GenBank/DDBJ whole genome shotgun (WGS) entry which is preliminary data.</text>
</comment>
<evidence type="ECO:0000313" key="1">
    <source>
        <dbReference type="EMBL" id="OLF90182.1"/>
    </source>
</evidence>
<dbReference type="EMBL" id="NILF01000007">
    <property type="protein sequence ID" value="TWL44713.1"/>
    <property type="molecule type" value="Genomic_DNA"/>
</dbReference>
<dbReference type="Proteomes" id="UP000185604">
    <property type="component" value="Unassembled WGS sequence"/>
</dbReference>